<dbReference type="InterPro" id="IPR041522">
    <property type="entry name" value="CdaR_GGDEF"/>
</dbReference>
<proteinExistence type="inferred from homology"/>
<dbReference type="PANTHER" id="PTHR33744">
    <property type="entry name" value="CARBOHYDRATE DIACID REGULATOR"/>
    <property type="match status" value="1"/>
</dbReference>
<feature type="compositionally biased region" description="Low complexity" evidence="2">
    <location>
        <begin position="414"/>
        <end position="443"/>
    </location>
</feature>
<keyword evidence="6" id="KW-1185">Reference proteome</keyword>
<accession>A0A0D8BMF9</accession>
<evidence type="ECO:0000259" key="3">
    <source>
        <dbReference type="Pfam" id="PF13556"/>
    </source>
</evidence>
<evidence type="ECO:0000256" key="1">
    <source>
        <dbReference type="ARBA" id="ARBA00006754"/>
    </source>
</evidence>
<dbReference type="InterPro" id="IPR042070">
    <property type="entry name" value="PucR_C-HTH_sf"/>
</dbReference>
<name>A0A0D8BMF9_9ACTN</name>
<feature type="domain" description="PucR C-terminal helix-turn-helix" evidence="3">
    <location>
        <begin position="542"/>
        <end position="599"/>
    </location>
</feature>
<reference evidence="6" key="1">
    <citation type="submission" date="2015-02" db="EMBL/GenBank/DDBJ databases">
        <title>Draft Genome of Frankia sp. CpI1-S.</title>
        <authorList>
            <person name="Oshone R.T."/>
            <person name="Ngom M."/>
            <person name="Ghodhbane-Gtari F."/>
            <person name="Gtari M."/>
            <person name="Morris K."/>
            <person name="Thomas K."/>
            <person name="Sen A."/>
            <person name="Tisa L.S."/>
        </authorList>
    </citation>
    <scope>NUCLEOTIDE SEQUENCE [LARGE SCALE GENOMIC DNA]</scope>
    <source>
        <strain evidence="6">CpI1-S</strain>
    </source>
</reference>
<feature type="region of interest" description="Disordered" evidence="2">
    <location>
        <begin position="408"/>
        <end position="449"/>
    </location>
</feature>
<evidence type="ECO:0000256" key="2">
    <source>
        <dbReference type="SAM" id="MobiDB-lite"/>
    </source>
</evidence>
<dbReference type="PANTHER" id="PTHR33744:SF7">
    <property type="entry name" value="PUCR FAMILY TRANSCRIPTIONAL REGULATOR"/>
    <property type="match status" value="1"/>
</dbReference>
<dbReference type="AlphaFoldDB" id="A0A0D8BMF9"/>
<evidence type="ECO:0000259" key="4">
    <source>
        <dbReference type="Pfam" id="PF17853"/>
    </source>
</evidence>
<dbReference type="InterPro" id="IPR025736">
    <property type="entry name" value="PucR_C-HTH_dom"/>
</dbReference>
<sequence>MLADVAGIPSDPSDGTGRRGSGSPRPAKTPGSGPPAPRAAPPPAAPDGREAPLHGSPAAPADPLRPPDGPGDSPDSLLDSDDSRAPSGEPRAPADGPFASAGDGDGDPTPAEADRAAARRRIAARGRARRGVRTPALGTAAPGELPALDDYPDQRIPPLDSLRTGVQTGDGSGSATVGRTGEDVVRRVERSSGMLASRAAARMSEVLPWFPAMSASHRAGIQLVVQAGISSFVEWCRRPEHARQLSEDVFRVAPRELVRAVTFRRLVDLVRVAVEAIEAEVPNMAGPEDELRLLADVLRYSRDIAFAGAVVYARAAEERGAWDARLEALVVDHVVRGEVDRALPSRAAAVGWRNPPAVTVIVGGAEGNAPEAVVDEVHRLARAAQLEVLAGVHHNRLVMVVGGRFATSDSTGRPDGMATATAAGDNATAGGPTGAGTPSGPAPGRQPGTAVHTALDAARALLPACGPGPVVVGPVVADLTGAPRAARVALAATDVVAAWPAAPRPVQARALLPELALAGDADARRALVEEVYLPLRDAGTPLLETAGAYLDFGSSLEATARALYLHTNTVRYRLRKAAEVCGLDPADHRERFILHVALVLGRLDGALSTGKT</sequence>
<dbReference type="EMBL" id="JYFN01000005">
    <property type="protein sequence ID" value="KJE24622.1"/>
    <property type="molecule type" value="Genomic_DNA"/>
</dbReference>
<feature type="region of interest" description="Disordered" evidence="2">
    <location>
        <begin position="1"/>
        <end position="153"/>
    </location>
</feature>
<evidence type="ECO:0000313" key="5">
    <source>
        <dbReference type="EMBL" id="KJE24622.1"/>
    </source>
</evidence>
<dbReference type="Pfam" id="PF17853">
    <property type="entry name" value="GGDEF_2"/>
    <property type="match status" value="1"/>
</dbReference>
<evidence type="ECO:0000313" key="6">
    <source>
        <dbReference type="Proteomes" id="UP000032545"/>
    </source>
</evidence>
<comment type="similarity">
    <text evidence="1">Belongs to the CdaR family.</text>
</comment>
<protein>
    <submittedName>
        <fullName evidence="5">PucR C-terminal helix-turn-helix domain</fullName>
    </submittedName>
</protein>
<feature type="compositionally biased region" description="Pro residues" evidence="2">
    <location>
        <begin position="32"/>
        <end position="45"/>
    </location>
</feature>
<reference evidence="5 6" key="2">
    <citation type="journal article" date="2016" name="Genome Announc.">
        <title>Permanent Draft Genome Sequences for Two Variants of Frankia sp. Strain CpI1, the First Frankia Strain Isolated from Root Nodules of Comptonia peregrina.</title>
        <authorList>
            <person name="Oshone R."/>
            <person name="Hurst S.G.IV."/>
            <person name="Abebe-Akele F."/>
            <person name="Simpson S."/>
            <person name="Morris K."/>
            <person name="Thomas W.K."/>
            <person name="Tisa L.S."/>
        </authorList>
    </citation>
    <scope>NUCLEOTIDE SEQUENCE [LARGE SCALE GENOMIC DNA]</scope>
    <source>
        <strain evidence="6">CpI1-S</strain>
    </source>
</reference>
<feature type="domain" description="CdaR GGDEF-like" evidence="4">
    <location>
        <begin position="337"/>
        <end position="494"/>
    </location>
</feature>
<dbReference type="Gene3D" id="1.10.10.2840">
    <property type="entry name" value="PucR C-terminal helix-turn-helix domain"/>
    <property type="match status" value="1"/>
</dbReference>
<dbReference type="InterPro" id="IPR051448">
    <property type="entry name" value="CdaR-like_regulators"/>
</dbReference>
<comment type="caution">
    <text evidence="5">The sequence shown here is derived from an EMBL/GenBank/DDBJ whole genome shotgun (WGS) entry which is preliminary data.</text>
</comment>
<gene>
    <name evidence="5" type="ORF">FF36_00996</name>
</gene>
<dbReference type="PATRIC" id="fig|1502723.3.peg.4251"/>
<organism evidence="5 6">
    <name type="scientific">Frankia torreyi</name>
    <dbReference type="NCBI Taxonomy" id="1856"/>
    <lineage>
        <taxon>Bacteria</taxon>
        <taxon>Bacillati</taxon>
        <taxon>Actinomycetota</taxon>
        <taxon>Actinomycetes</taxon>
        <taxon>Frankiales</taxon>
        <taxon>Frankiaceae</taxon>
        <taxon>Frankia</taxon>
    </lineage>
</organism>
<dbReference type="Pfam" id="PF13556">
    <property type="entry name" value="HTH_30"/>
    <property type="match status" value="1"/>
</dbReference>
<feature type="compositionally biased region" description="Low complexity" evidence="2">
    <location>
        <begin position="10"/>
        <end position="26"/>
    </location>
</feature>
<feature type="compositionally biased region" description="Basic residues" evidence="2">
    <location>
        <begin position="118"/>
        <end position="132"/>
    </location>
</feature>
<dbReference type="Proteomes" id="UP000032545">
    <property type="component" value="Unassembled WGS sequence"/>
</dbReference>